<comment type="caution">
    <text evidence="1">The sequence shown here is derived from an EMBL/GenBank/DDBJ whole genome shotgun (WGS) entry which is preliminary data.</text>
</comment>
<dbReference type="InterPro" id="IPR015082">
    <property type="entry name" value="DUF1896"/>
</dbReference>
<dbReference type="Pfam" id="PF08989">
    <property type="entry name" value="DUF1896"/>
    <property type="match status" value="1"/>
</dbReference>
<organism evidence="1 2">
    <name type="scientific">Mogibacterium diversum</name>
    <dbReference type="NCBI Taxonomy" id="114527"/>
    <lineage>
        <taxon>Bacteria</taxon>
        <taxon>Bacillati</taxon>
        <taxon>Bacillota</taxon>
        <taxon>Clostridia</taxon>
        <taxon>Peptostreptococcales</taxon>
        <taxon>Anaerovoracaceae</taxon>
        <taxon>Mogibacterium</taxon>
    </lineage>
</organism>
<dbReference type="AlphaFoldDB" id="A0A930EEP8"/>
<evidence type="ECO:0000313" key="2">
    <source>
        <dbReference type="Proteomes" id="UP000722050"/>
    </source>
</evidence>
<gene>
    <name evidence="1" type="ORF">HXM71_07460</name>
</gene>
<dbReference type="Gene3D" id="1.10.8.340">
    <property type="entry name" value="PG0816-like"/>
    <property type="match status" value="1"/>
</dbReference>
<dbReference type="Proteomes" id="UP000722050">
    <property type="component" value="Unassembled WGS sequence"/>
</dbReference>
<dbReference type="InterPro" id="IPR036297">
    <property type="entry name" value="PG0816-like_sf"/>
</dbReference>
<sequence>YHLTDDFAASPQYEDLYTELTGTIVLIIEQNSLSTVEGVNAVE</sequence>
<reference evidence="1" key="1">
    <citation type="submission" date="2020-04" db="EMBL/GenBank/DDBJ databases">
        <title>Deep metagenomics examines the oral microbiome during advanced dental caries in children, revealing novel taxa and co-occurrences with host molecules.</title>
        <authorList>
            <person name="Baker J.L."/>
            <person name="Morton J.T."/>
            <person name="Dinis M."/>
            <person name="Alvarez R."/>
            <person name="Tran N.C."/>
            <person name="Knight R."/>
            <person name="Edlund A."/>
        </authorList>
    </citation>
    <scope>NUCLEOTIDE SEQUENCE</scope>
    <source>
        <strain evidence="1">JCVI_24_bin.8</strain>
    </source>
</reference>
<dbReference type="EMBL" id="JABZQH010000338">
    <property type="protein sequence ID" value="MBF1352931.1"/>
    <property type="molecule type" value="Genomic_DNA"/>
</dbReference>
<name>A0A930EEP8_9FIRM</name>
<evidence type="ECO:0000313" key="1">
    <source>
        <dbReference type="EMBL" id="MBF1352931.1"/>
    </source>
</evidence>
<accession>A0A930EEP8</accession>
<proteinExistence type="predicted"/>
<dbReference type="SUPFAM" id="SSF140753">
    <property type="entry name" value="PG0816-like"/>
    <property type="match status" value="1"/>
</dbReference>
<feature type="non-terminal residue" evidence="1">
    <location>
        <position position="1"/>
    </location>
</feature>
<protein>
    <submittedName>
        <fullName evidence="1">DUF1896 family protein</fullName>
    </submittedName>
</protein>